<evidence type="ECO:0000256" key="2">
    <source>
        <dbReference type="ARBA" id="ARBA00023002"/>
    </source>
</evidence>
<dbReference type="FunFam" id="3.40.50.720:FF:000261">
    <property type="entry name" value="NADPH-dependent 1-acyldihydroxyacetone phosphate reductase"/>
    <property type="match status" value="1"/>
</dbReference>
<dbReference type="OrthoDB" id="2102561at2759"/>
<proteinExistence type="inferred from homology"/>
<dbReference type="GO" id="GO:0016491">
    <property type="term" value="F:oxidoreductase activity"/>
    <property type="evidence" value="ECO:0007669"/>
    <property type="project" value="UniProtKB-KW"/>
</dbReference>
<dbReference type="PANTHER" id="PTHR44169">
    <property type="entry name" value="NADPH-DEPENDENT 1-ACYLDIHYDROXYACETONE PHOSPHATE REDUCTASE"/>
    <property type="match status" value="1"/>
</dbReference>
<comment type="similarity">
    <text evidence="1 3">Belongs to the short-chain dehydrogenases/reductases (SDR) family.</text>
</comment>
<keyword evidence="4" id="KW-0812">Transmembrane</keyword>
<organism evidence="5 6">
    <name type="scientific">Gymnopilus junonius</name>
    <name type="common">Spectacular rustgill mushroom</name>
    <name type="synonym">Gymnopilus spectabilis subsp. junonius</name>
    <dbReference type="NCBI Taxonomy" id="109634"/>
    <lineage>
        <taxon>Eukaryota</taxon>
        <taxon>Fungi</taxon>
        <taxon>Dikarya</taxon>
        <taxon>Basidiomycota</taxon>
        <taxon>Agaricomycotina</taxon>
        <taxon>Agaricomycetes</taxon>
        <taxon>Agaricomycetidae</taxon>
        <taxon>Agaricales</taxon>
        <taxon>Agaricineae</taxon>
        <taxon>Hymenogastraceae</taxon>
        <taxon>Gymnopilus</taxon>
    </lineage>
</organism>
<dbReference type="Pfam" id="PF00106">
    <property type="entry name" value="adh_short"/>
    <property type="match status" value="1"/>
</dbReference>
<comment type="caution">
    <text evidence="5">The sequence shown here is derived from an EMBL/GenBank/DDBJ whole genome shotgun (WGS) entry which is preliminary data.</text>
</comment>
<evidence type="ECO:0000313" key="6">
    <source>
        <dbReference type="Proteomes" id="UP000724874"/>
    </source>
</evidence>
<keyword evidence="4" id="KW-1133">Transmembrane helix</keyword>
<dbReference type="InterPro" id="IPR002347">
    <property type="entry name" value="SDR_fam"/>
</dbReference>
<gene>
    <name evidence="5" type="ORF">CPB84DRAFT_1848489</name>
</gene>
<dbReference type="PRINTS" id="PR00080">
    <property type="entry name" value="SDRFAMILY"/>
</dbReference>
<dbReference type="CDD" id="cd05374">
    <property type="entry name" value="17beta-HSD-like_SDR_c"/>
    <property type="match status" value="1"/>
</dbReference>
<reference evidence="5" key="1">
    <citation type="submission" date="2020-11" db="EMBL/GenBank/DDBJ databases">
        <authorList>
            <consortium name="DOE Joint Genome Institute"/>
            <person name="Ahrendt S."/>
            <person name="Riley R."/>
            <person name="Andreopoulos W."/>
            <person name="LaButti K."/>
            <person name="Pangilinan J."/>
            <person name="Ruiz-duenas F.J."/>
            <person name="Barrasa J.M."/>
            <person name="Sanchez-Garcia M."/>
            <person name="Camarero S."/>
            <person name="Miyauchi S."/>
            <person name="Serrano A."/>
            <person name="Linde D."/>
            <person name="Babiker R."/>
            <person name="Drula E."/>
            <person name="Ayuso-Fernandez I."/>
            <person name="Pacheco R."/>
            <person name="Padilla G."/>
            <person name="Ferreira P."/>
            <person name="Barriuso J."/>
            <person name="Kellner H."/>
            <person name="Castanera R."/>
            <person name="Alfaro M."/>
            <person name="Ramirez L."/>
            <person name="Pisabarro A.G."/>
            <person name="Kuo A."/>
            <person name="Tritt A."/>
            <person name="Lipzen A."/>
            <person name="He G."/>
            <person name="Yan M."/>
            <person name="Ng V."/>
            <person name="Cullen D."/>
            <person name="Martin F."/>
            <person name="Rosso M.-N."/>
            <person name="Henrissat B."/>
            <person name="Hibbett D."/>
            <person name="Martinez A.T."/>
            <person name="Grigoriev I.V."/>
        </authorList>
    </citation>
    <scope>NUCLEOTIDE SEQUENCE</scope>
    <source>
        <strain evidence="5">AH 44721</strain>
    </source>
</reference>
<dbReference type="AlphaFoldDB" id="A0A9P5NL02"/>
<evidence type="ECO:0000256" key="3">
    <source>
        <dbReference type="RuleBase" id="RU000363"/>
    </source>
</evidence>
<dbReference type="PANTHER" id="PTHR44169:SF6">
    <property type="entry name" value="NADPH-DEPENDENT 1-ACYLDIHYDROXYACETONE PHOSPHATE REDUCTASE"/>
    <property type="match status" value="1"/>
</dbReference>
<dbReference type="SUPFAM" id="SSF51735">
    <property type="entry name" value="NAD(P)-binding Rossmann-fold domains"/>
    <property type="match status" value="1"/>
</dbReference>
<sequence>MSRVVLVTGCSAGGIGHSLCEEFASKGCKVYATARNISKIDDFPETLPVQVEKLELDVNNEESIKKALAYIEEKEGRIDVLVNNAGVSAPGPLVEVPIDQVKNVFETNTFAILRMCRAVVPIMSKHKSGTIVNIGSIVGEVPTPWSGVYSSSKAATLMISEILTMELSPFNISVVHVAPGAIKSNIANNSRVHLAANSLYQAFVPFIQKRIDSSQGPNSMPTKDFARRVVGNALRKSPKGYMTMGGHAFMFSVFKWLPRGLVFYLMLKRFFPRK</sequence>
<keyword evidence="4" id="KW-0472">Membrane</keyword>
<evidence type="ECO:0000256" key="1">
    <source>
        <dbReference type="ARBA" id="ARBA00006484"/>
    </source>
</evidence>
<dbReference type="Gene3D" id="3.40.50.720">
    <property type="entry name" value="NAD(P)-binding Rossmann-like Domain"/>
    <property type="match status" value="1"/>
</dbReference>
<keyword evidence="6" id="KW-1185">Reference proteome</keyword>
<evidence type="ECO:0000256" key="4">
    <source>
        <dbReference type="SAM" id="Phobius"/>
    </source>
</evidence>
<dbReference type="GO" id="GO:0005783">
    <property type="term" value="C:endoplasmic reticulum"/>
    <property type="evidence" value="ECO:0007669"/>
    <property type="project" value="TreeGrafter"/>
</dbReference>
<feature type="transmembrane region" description="Helical" evidence="4">
    <location>
        <begin position="244"/>
        <end position="267"/>
    </location>
</feature>
<name>A0A9P5NL02_GYMJU</name>
<dbReference type="Proteomes" id="UP000724874">
    <property type="component" value="Unassembled WGS sequence"/>
</dbReference>
<keyword evidence="2" id="KW-0560">Oxidoreductase</keyword>
<accession>A0A9P5NL02</accession>
<dbReference type="EMBL" id="JADNYJ010000064">
    <property type="protein sequence ID" value="KAF8894358.1"/>
    <property type="molecule type" value="Genomic_DNA"/>
</dbReference>
<evidence type="ECO:0000313" key="5">
    <source>
        <dbReference type="EMBL" id="KAF8894358.1"/>
    </source>
</evidence>
<protein>
    <submittedName>
        <fullName evidence="5">Oxidoreductase</fullName>
    </submittedName>
</protein>
<dbReference type="PRINTS" id="PR00081">
    <property type="entry name" value="GDHRDH"/>
</dbReference>
<dbReference type="InterPro" id="IPR036291">
    <property type="entry name" value="NAD(P)-bd_dom_sf"/>
</dbReference>